<sequence length="374" mass="39741">MPLIDDEGNLFGIVNVIDALAVLLLLAVLVAGVAFVGVLGSDGESETRYATIDLGGQPDYVADRVAEGDTVRADGSSHNLTVTDVYVTPSMTSDGGNQSQVLVRAEINGQAADLEDREEPVFEYAGKRLRVGSELAIQTDEYTATGRLTNLEPDGSTLSLDETPVLLESTISDRTADEIAEGDSVTLGPYTTATITNVKLYPVGGDQYRALVGTELNTHQQGSMPTYGGQPVTVGSQISLSPGGYDLSGKVVRRGTDQESGESTTVDAEIELENIQPAVADEFSSGMTETVRGETLVTIQSVDTEAADVVLESESGEIYLREHPKNKDVTLSVELQTRRTDTGVRFHGDSLRTGDRVVLDFGTTTVSGTVTQIE</sequence>
<reference evidence="2 3" key="1">
    <citation type="submission" date="2017-09" db="EMBL/GenBank/DDBJ databases">
        <title>Genome sequences of Natrinema ejinorence JCM 13890T.</title>
        <authorList>
            <person name="Roh S.W."/>
            <person name="Kim Y.B."/>
            <person name="Kim J.Y."/>
        </authorList>
    </citation>
    <scope>NUCLEOTIDE SEQUENCE [LARGE SCALE GENOMIC DNA]</scope>
    <source>
        <strain evidence="2 3">JCM 13890</strain>
    </source>
</reference>
<evidence type="ECO:0000256" key="1">
    <source>
        <dbReference type="SAM" id="Phobius"/>
    </source>
</evidence>
<evidence type="ECO:0000313" key="3">
    <source>
        <dbReference type="Proteomes" id="UP000219689"/>
    </source>
</evidence>
<accession>A0A2A5QUD5</accession>
<proteinExistence type="predicted"/>
<dbReference type="RefSeq" id="WP_097379409.1">
    <property type="nucleotide sequence ID" value="NZ_NXNI01000001.1"/>
</dbReference>
<feature type="transmembrane region" description="Helical" evidence="1">
    <location>
        <begin position="20"/>
        <end position="39"/>
    </location>
</feature>
<organism evidence="2 3">
    <name type="scientific">Natrinema ejinorense</name>
    <dbReference type="NCBI Taxonomy" id="373386"/>
    <lineage>
        <taxon>Archaea</taxon>
        <taxon>Methanobacteriati</taxon>
        <taxon>Methanobacteriota</taxon>
        <taxon>Stenosarchaea group</taxon>
        <taxon>Halobacteria</taxon>
        <taxon>Halobacteriales</taxon>
        <taxon>Natrialbaceae</taxon>
        <taxon>Natrinema</taxon>
    </lineage>
</organism>
<keyword evidence="3" id="KW-1185">Reference proteome</keyword>
<dbReference type="EMBL" id="NXNI01000001">
    <property type="protein sequence ID" value="PCR90461.1"/>
    <property type="molecule type" value="Genomic_DNA"/>
</dbReference>
<dbReference type="Proteomes" id="UP000219689">
    <property type="component" value="Unassembled WGS sequence"/>
</dbReference>
<keyword evidence="1" id="KW-1133">Transmembrane helix</keyword>
<evidence type="ECO:0008006" key="4">
    <source>
        <dbReference type="Google" id="ProtNLM"/>
    </source>
</evidence>
<dbReference type="InterPro" id="IPR025480">
    <property type="entry name" value="DUF4330"/>
</dbReference>
<keyword evidence="1" id="KW-0472">Membrane</keyword>
<dbReference type="Pfam" id="PF14221">
    <property type="entry name" value="DUF4330"/>
    <property type="match status" value="2"/>
</dbReference>
<protein>
    <recommendedName>
        <fullName evidence="4">DUF4330 domain-containing protein</fullName>
    </recommendedName>
</protein>
<name>A0A2A5QUD5_9EURY</name>
<evidence type="ECO:0000313" key="2">
    <source>
        <dbReference type="EMBL" id="PCR90461.1"/>
    </source>
</evidence>
<gene>
    <name evidence="2" type="ORF">CP557_07940</name>
</gene>
<keyword evidence="1" id="KW-0812">Transmembrane</keyword>
<dbReference type="AlphaFoldDB" id="A0A2A5QUD5"/>
<comment type="caution">
    <text evidence="2">The sequence shown here is derived from an EMBL/GenBank/DDBJ whole genome shotgun (WGS) entry which is preliminary data.</text>
</comment>
<dbReference type="OrthoDB" id="177667at2157"/>